<feature type="transmembrane region" description="Helical" evidence="5">
    <location>
        <begin position="165"/>
        <end position="186"/>
    </location>
</feature>
<name>A0A2G3DWL3_9FIRM</name>
<evidence type="ECO:0000256" key="2">
    <source>
        <dbReference type="ARBA" id="ARBA00022692"/>
    </source>
</evidence>
<dbReference type="Pfam" id="PF02674">
    <property type="entry name" value="Colicin_V"/>
    <property type="match status" value="1"/>
</dbReference>
<keyword evidence="3 5" id="KW-1133">Transmembrane helix</keyword>
<dbReference type="EMBL" id="PDYF01000009">
    <property type="protein sequence ID" value="PHU35418.1"/>
    <property type="molecule type" value="Genomic_DNA"/>
</dbReference>
<evidence type="ECO:0000256" key="5">
    <source>
        <dbReference type="SAM" id="Phobius"/>
    </source>
</evidence>
<feature type="transmembrane region" description="Helical" evidence="5">
    <location>
        <begin position="125"/>
        <end position="145"/>
    </location>
</feature>
<keyword evidence="4 5" id="KW-0472">Membrane</keyword>
<proteinExistence type="predicted"/>
<reference evidence="6 7" key="1">
    <citation type="submission" date="2017-10" db="EMBL/GenBank/DDBJ databases">
        <title>Resolving the taxonomy of Roseburia spp., Eubacterium rectale and Agathobacter spp. through phylogenomic analysis.</title>
        <authorList>
            <person name="Sheridan P.O."/>
            <person name="Walker A.W."/>
            <person name="Duncan S.H."/>
            <person name="Scott K.P."/>
            <person name="Toole P.W.O."/>
            <person name="Luis P."/>
            <person name="Flint H.J."/>
        </authorList>
    </citation>
    <scope>NUCLEOTIDE SEQUENCE [LARGE SCALE GENOMIC DNA]</scope>
    <source>
        <strain evidence="6 7">JK626</strain>
    </source>
</reference>
<organism evidence="6 7">
    <name type="scientific">Pseudobutyrivibrio ruminis</name>
    <dbReference type="NCBI Taxonomy" id="46206"/>
    <lineage>
        <taxon>Bacteria</taxon>
        <taxon>Bacillati</taxon>
        <taxon>Bacillota</taxon>
        <taxon>Clostridia</taxon>
        <taxon>Lachnospirales</taxon>
        <taxon>Lachnospiraceae</taxon>
        <taxon>Pseudobutyrivibrio</taxon>
    </lineage>
</organism>
<feature type="transmembrane region" description="Helical" evidence="5">
    <location>
        <begin position="6"/>
        <end position="22"/>
    </location>
</feature>
<evidence type="ECO:0000313" key="6">
    <source>
        <dbReference type="EMBL" id="PHU35418.1"/>
    </source>
</evidence>
<reference evidence="6 7" key="2">
    <citation type="submission" date="2017-10" db="EMBL/GenBank/DDBJ databases">
        <authorList>
            <person name="Banno H."/>
            <person name="Chua N.-H."/>
        </authorList>
    </citation>
    <scope>NUCLEOTIDE SEQUENCE [LARGE SCALE GENOMIC DNA]</scope>
    <source>
        <strain evidence="6 7">JK626</strain>
    </source>
</reference>
<protein>
    <recommendedName>
        <fullName evidence="8">Colicin V production protein</fullName>
    </recommendedName>
</protein>
<dbReference type="AlphaFoldDB" id="A0A2G3DWL3"/>
<dbReference type="InterPro" id="IPR003825">
    <property type="entry name" value="Colicin-V_CvpA"/>
</dbReference>
<evidence type="ECO:0000256" key="3">
    <source>
        <dbReference type="ARBA" id="ARBA00022989"/>
    </source>
</evidence>
<sequence length="223" mass="25076">MDINILLVIFIVLMVFFIVRGAQRGMIRIIYSLVAWIFLLLFVNYGKVYVADYIKLHTEIPTRVENAIDGHLHTKYDSSEAEEVGSGRDAVLSIVPEFVKDDIETSIENSIDNIIKAIAKELSDAAINGISNILLIAVGIIIIYIIDRLLRAIGFVPGIRDVNRLLGIIAGAVEGMLVTWFAMYLADCFPTSFFGQFIITYAKENQMLHYIYTNNLIERIIGI</sequence>
<accession>A0A2G3DWL3</accession>
<gene>
    <name evidence="6" type="ORF">CSX01_04665</name>
</gene>
<comment type="caution">
    <text evidence="6">The sequence shown here is derived from an EMBL/GenBank/DDBJ whole genome shotgun (WGS) entry which is preliminary data.</text>
</comment>
<keyword evidence="2 5" id="KW-0812">Transmembrane</keyword>
<feature type="transmembrane region" description="Helical" evidence="5">
    <location>
        <begin position="29"/>
        <end position="46"/>
    </location>
</feature>
<evidence type="ECO:0000256" key="1">
    <source>
        <dbReference type="ARBA" id="ARBA00004141"/>
    </source>
</evidence>
<comment type="subcellular location">
    <subcellularLocation>
        <location evidence="1">Membrane</location>
        <topology evidence="1">Multi-pass membrane protein</topology>
    </subcellularLocation>
</comment>
<evidence type="ECO:0000313" key="7">
    <source>
        <dbReference type="Proteomes" id="UP000225889"/>
    </source>
</evidence>
<evidence type="ECO:0000256" key="4">
    <source>
        <dbReference type="ARBA" id="ARBA00023136"/>
    </source>
</evidence>
<dbReference type="GO" id="GO:0009403">
    <property type="term" value="P:toxin biosynthetic process"/>
    <property type="evidence" value="ECO:0007669"/>
    <property type="project" value="InterPro"/>
</dbReference>
<dbReference type="Proteomes" id="UP000225889">
    <property type="component" value="Unassembled WGS sequence"/>
</dbReference>
<evidence type="ECO:0008006" key="8">
    <source>
        <dbReference type="Google" id="ProtNLM"/>
    </source>
</evidence>
<dbReference type="GO" id="GO:0016020">
    <property type="term" value="C:membrane"/>
    <property type="evidence" value="ECO:0007669"/>
    <property type="project" value="UniProtKB-SubCell"/>
</dbReference>